<organism evidence="2 3">
    <name type="scientific">Rhizophagus clarus</name>
    <dbReference type="NCBI Taxonomy" id="94130"/>
    <lineage>
        <taxon>Eukaryota</taxon>
        <taxon>Fungi</taxon>
        <taxon>Fungi incertae sedis</taxon>
        <taxon>Mucoromycota</taxon>
        <taxon>Glomeromycotina</taxon>
        <taxon>Glomeromycetes</taxon>
        <taxon>Glomerales</taxon>
        <taxon>Glomeraceae</taxon>
        <taxon>Rhizophagus</taxon>
    </lineage>
</organism>
<dbReference type="OrthoDB" id="2427805at2759"/>
<sequence length="496" mass="57836">MKWNNLELFTKFIYNEKPNTTPQEILDIYNKSLINITSIKYVDYDVIHHVRRIYEQKNRTQCLKIIGDSLLNIRRLRAKDWDDEADNFFQANSSGQQSEITGINNMEDEESQDHDSEKSSLDISDHKEVTNDQEEMKEATSDSDKEVKKAINDKVEMSEKNREKIMKAYREMDKKYMWKLSSGRIVEEELYKLGKEQQFEHAIHSFILDVEDKLIMEHFTREELEEIDSTPIPEVPELPKEVDNFLCKFLGKTNLNEIRQTIKESMFGNDYNREKHHDVDYICLALYSLVKEIENGNLKDTNLENWYNCHVWNAIFDQAFGDMVAVVRNEGASISRVTRKNENAKGKSSERHKIGRRGSWILSAVSTGNKDEFDWIDKYGTKKSKLERGGAKKNTNRLTMTIVYADNPEGYICRFRRCDLMEVPDTVENFDSVLTILASILNAKSVVQETVKMVQTGRYITKSFKNVGLRKRPRDEGQHQLPACMSTPKKIKYALK</sequence>
<comment type="caution">
    <text evidence="2">The sequence shown here is derived from an EMBL/GenBank/DDBJ whole genome shotgun (WGS) entry which is preliminary data.</text>
</comment>
<feature type="compositionally biased region" description="Basic and acidic residues" evidence="1">
    <location>
        <begin position="113"/>
        <end position="149"/>
    </location>
</feature>
<gene>
    <name evidence="2" type="ORF">RCL2_001876300</name>
</gene>
<evidence type="ECO:0000313" key="3">
    <source>
        <dbReference type="Proteomes" id="UP000615446"/>
    </source>
</evidence>
<evidence type="ECO:0000256" key="1">
    <source>
        <dbReference type="SAM" id="MobiDB-lite"/>
    </source>
</evidence>
<dbReference type="Proteomes" id="UP000615446">
    <property type="component" value="Unassembled WGS sequence"/>
</dbReference>
<accession>A0A8H3LVF7</accession>
<evidence type="ECO:0000313" key="2">
    <source>
        <dbReference type="EMBL" id="GES91964.1"/>
    </source>
</evidence>
<proteinExistence type="predicted"/>
<reference evidence="2" key="1">
    <citation type="submission" date="2019-10" db="EMBL/GenBank/DDBJ databases">
        <title>Conservation and host-specific expression of non-tandemly repeated heterogenous ribosome RNA gene in arbuscular mycorrhizal fungi.</title>
        <authorList>
            <person name="Maeda T."/>
            <person name="Kobayashi Y."/>
            <person name="Nakagawa T."/>
            <person name="Ezawa T."/>
            <person name="Yamaguchi K."/>
            <person name="Bino T."/>
            <person name="Nishimoto Y."/>
            <person name="Shigenobu S."/>
            <person name="Kawaguchi M."/>
        </authorList>
    </citation>
    <scope>NUCLEOTIDE SEQUENCE</scope>
    <source>
        <strain evidence="2">HR1</strain>
    </source>
</reference>
<dbReference type="AlphaFoldDB" id="A0A8H3LVF7"/>
<name>A0A8H3LVF7_9GLOM</name>
<feature type="region of interest" description="Disordered" evidence="1">
    <location>
        <begin position="108"/>
        <end position="149"/>
    </location>
</feature>
<dbReference type="EMBL" id="BLAL01000208">
    <property type="protein sequence ID" value="GES91964.1"/>
    <property type="molecule type" value="Genomic_DNA"/>
</dbReference>
<protein>
    <submittedName>
        <fullName evidence="2">C2H2-type zinc finger transcription factor</fullName>
    </submittedName>
</protein>